<gene>
    <name evidence="7" type="ORF">B9Q54_00715</name>
    <name evidence="3" type="ORF">BU953_04910</name>
    <name evidence="4" type="ORF">BZ274_04100</name>
    <name evidence="6" type="ORF">C6T04_05995</name>
    <name evidence="5" type="ORF">CJD00_03280</name>
    <name evidence="8" type="ORF">DSX26_02935</name>
    <name evidence="9" type="ORF">DYF97_01600</name>
    <name evidence="10" type="ORF">DYU70_03130</name>
    <name evidence="2" type="ORF">ES716_03865</name>
</gene>
<dbReference type="RefSeq" id="WP_002779742.1">
    <property type="nucleotide sequence ID" value="NZ_AANHVQ020000007.1"/>
</dbReference>
<dbReference type="Proteomes" id="UP000365807">
    <property type="component" value="Unassembled WGS sequence"/>
</dbReference>
<dbReference type="InterPro" id="IPR003735">
    <property type="entry name" value="Metal_Tscrpt_repr"/>
</dbReference>
<dbReference type="EMBL" id="AABUYW010000007">
    <property type="protein sequence ID" value="EAJ1076946.1"/>
    <property type="molecule type" value="Genomic_DNA"/>
</dbReference>
<evidence type="ECO:0000313" key="17">
    <source>
        <dbReference type="Proteomes" id="UP000411403"/>
    </source>
</evidence>
<dbReference type="Pfam" id="PF02583">
    <property type="entry name" value="Trns_repr_metal"/>
    <property type="match status" value="1"/>
</dbReference>
<evidence type="ECO:0000313" key="7">
    <source>
        <dbReference type="EMBL" id="EAK5102807.1"/>
    </source>
</evidence>
<dbReference type="Proteomes" id="UP000352088">
    <property type="component" value="Unassembled WGS sequence"/>
</dbReference>
<dbReference type="Proteomes" id="UP000557830">
    <property type="component" value="Unassembled WGS sequence"/>
</dbReference>
<dbReference type="GO" id="GO:0003677">
    <property type="term" value="F:DNA binding"/>
    <property type="evidence" value="ECO:0007669"/>
    <property type="project" value="InterPro"/>
</dbReference>
<dbReference type="GO" id="GO:0046872">
    <property type="term" value="F:metal ion binding"/>
    <property type="evidence" value="ECO:0007669"/>
    <property type="project" value="InterPro"/>
</dbReference>
<dbReference type="CDD" id="cd10158">
    <property type="entry name" value="CsoR-like_DUF156_1"/>
    <property type="match status" value="1"/>
</dbReference>
<evidence type="ECO:0000313" key="9">
    <source>
        <dbReference type="EMBL" id="EAL8416117.1"/>
    </source>
</evidence>
<dbReference type="EMBL" id="AACRQU010000002">
    <property type="protein sequence ID" value="EAL8416117.1"/>
    <property type="molecule type" value="Genomic_DNA"/>
</dbReference>
<evidence type="ECO:0000313" key="6">
    <source>
        <dbReference type="EMBL" id="EAK4358460.1"/>
    </source>
</evidence>
<evidence type="ECO:0000313" key="10">
    <source>
        <dbReference type="EMBL" id="EAL9204157.1"/>
    </source>
</evidence>
<dbReference type="Proteomes" id="UP000409545">
    <property type="component" value="Unassembled WGS sequence"/>
</dbReference>
<reference evidence="4 15" key="1">
    <citation type="submission" date="2018-05" db="EMBL/GenBank/DDBJ databases">
        <authorList>
            <consortium name="PulseNet: The National Subtyping Network for Foodborne Disease Surveillance"/>
            <person name="Tarr C.L."/>
            <person name="Trees E."/>
            <person name="Katz L.S."/>
            <person name="Carleton-Romer H.A."/>
            <person name="Stroika S."/>
            <person name="Kucerova Z."/>
            <person name="Roache K.F."/>
            <person name="Sabol A.L."/>
            <person name="Besser J."/>
            <person name="Gerner-Smidt P."/>
        </authorList>
    </citation>
    <scope>NUCLEOTIDE SEQUENCE [LARGE SCALE GENOMIC DNA]</scope>
    <source>
        <strain evidence="4 15">PNUSAC001435</strain>
        <strain evidence="2 19">PNUSAC007828</strain>
    </source>
</reference>
<dbReference type="EMBL" id="AACBVJ010000006">
    <property type="protein sequence ID" value="EAJ9197361.1"/>
    <property type="molecule type" value="Genomic_DNA"/>
</dbReference>
<evidence type="ECO:0000313" key="4">
    <source>
        <dbReference type="EMBL" id="EAJ9197361.1"/>
    </source>
</evidence>
<dbReference type="AlphaFoldDB" id="A0A0Q2H7H8"/>
<evidence type="ECO:0000313" key="16">
    <source>
        <dbReference type="Proteomes" id="UP000409545"/>
    </source>
</evidence>
<dbReference type="Proteomes" id="UP000333665">
    <property type="component" value="Unassembled WGS sequence"/>
</dbReference>
<dbReference type="EMBL" id="AACGFG010000007">
    <property type="protein sequence ID" value="EAK4358460.1"/>
    <property type="molecule type" value="Genomic_DNA"/>
</dbReference>
<dbReference type="EMBL" id="AABKAB010000005">
    <property type="protein sequence ID" value="EAH8157058.1"/>
    <property type="molecule type" value="Genomic_DNA"/>
</dbReference>
<dbReference type="GO" id="GO:0045892">
    <property type="term" value="P:negative regulation of DNA-templated transcription"/>
    <property type="evidence" value="ECO:0007669"/>
    <property type="project" value="UniProtKB-ARBA"/>
</dbReference>
<dbReference type="Proteomes" id="UP000382436">
    <property type="component" value="Unassembled WGS sequence"/>
</dbReference>
<dbReference type="GeneID" id="66544481"/>
<proteinExistence type="inferred from homology"/>
<dbReference type="PANTHER" id="PTHR33677:SF3">
    <property type="entry name" value="COPPER-SENSING TRANSCRIPTIONAL REPRESSOR RICR"/>
    <property type="match status" value="1"/>
</dbReference>
<dbReference type="eggNOG" id="COG1937">
    <property type="taxonomic scope" value="Bacteria"/>
</dbReference>
<dbReference type="EMBL" id="AACGUZ010000001">
    <property type="protein sequence ID" value="EAK5102807.1"/>
    <property type="molecule type" value="Genomic_DNA"/>
</dbReference>
<dbReference type="OrthoDB" id="9806052at2"/>
<protein>
    <submittedName>
        <fullName evidence="3">Metal-sensing transcriptional repressor</fullName>
    </submittedName>
</protein>
<comment type="caution">
    <text evidence="8">The sequence shown here is derived from an EMBL/GenBank/DDBJ whole genome shotgun (WGS) entry which is preliminary data.</text>
</comment>
<accession>A0A0Q2H7H8</accession>
<dbReference type="KEGG" id="ccoo:ATE51_03182"/>
<evidence type="ECO:0000313" key="19">
    <source>
        <dbReference type="Proteomes" id="UP000576616"/>
    </source>
</evidence>
<dbReference type="EMBL" id="AACSIE010000002">
    <property type="protein sequence ID" value="EAL9204157.1"/>
    <property type="molecule type" value="Genomic_DNA"/>
</dbReference>
<dbReference type="Proteomes" id="UP000411403">
    <property type="component" value="Unassembled WGS sequence"/>
</dbReference>
<evidence type="ECO:0000313" key="13">
    <source>
        <dbReference type="Proteomes" id="UP000361993"/>
    </source>
</evidence>
<dbReference type="PANTHER" id="PTHR33677">
    <property type="entry name" value="TRANSCRIPTIONAL REPRESSOR FRMR-RELATED"/>
    <property type="match status" value="1"/>
</dbReference>
<dbReference type="EMBL" id="AACDUL010000004">
    <property type="protein sequence ID" value="EAK1509300.1"/>
    <property type="molecule type" value="Genomic_DNA"/>
</dbReference>
<evidence type="ECO:0000313" key="2">
    <source>
        <dbReference type="EMBL" id="EAH8157058.1"/>
    </source>
</evidence>
<dbReference type="Proteomes" id="UP000361993">
    <property type="component" value="Unassembled WGS sequence"/>
</dbReference>
<evidence type="ECO:0000313" key="15">
    <source>
        <dbReference type="Proteomes" id="UP000382436"/>
    </source>
</evidence>
<dbReference type="EMBL" id="AACQHW010000002">
    <property type="protein sequence ID" value="EAL6850424.1"/>
    <property type="molecule type" value="Genomic_DNA"/>
</dbReference>
<evidence type="ECO:0000313" key="14">
    <source>
        <dbReference type="Proteomes" id="UP000365807"/>
    </source>
</evidence>
<reference evidence="5 13" key="2">
    <citation type="submission" date="2018-05" db="EMBL/GenBank/DDBJ databases">
        <authorList>
            <consortium name="GenomeTrakr network: Whole genome sequencing for foodborne pathogen traceback"/>
        </authorList>
    </citation>
    <scope>NUCLEOTIDE SEQUENCE [LARGE SCALE GENOMIC DNA]</scope>
    <source>
        <strain evidence="5 13">NC_C6016</strain>
    </source>
</reference>
<evidence type="ECO:0000313" key="5">
    <source>
        <dbReference type="EMBL" id="EAK1509300.1"/>
    </source>
</evidence>
<evidence type="ECO:0000313" key="8">
    <source>
        <dbReference type="EMBL" id="EAL6850424.1"/>
    </source>
</evidence>
<dbReference type="STRING" id="195.ATE51_03182"/>
<evidence type="ECO:0000313" key="18">
    <source>
        <dbReference type="Proteomes" id="UP000557830"/>
    </source>
</evidence>
<evidence type="ECO:0000313" key="3">
    <source>
        <dbReference type="EMBL" id="EAJ1076946.1"/>
    </source>
</evidence>
<name>A0A0Q2H7H8_CAMCO</name>
<dbReference type="Proteomes" id="UP000576616">
    <property type="component" value="Unassembled WGS sequence"/>
</dbReference>
<evidence type="ECO:0000313" key="11">
    <source>
        <dbReference type="Proteomes" id="UP000333665"/>
    </source>
</evidence>
<evidence type="ECO:0000313" key="12">
    <source>
        <dbReference type="Proteomes" id="UP000352088"/>
    </source>
</evidence>
<sequence length="93" mass="10527">MKHTHTHSPKHIKAISNRLSRTIGHLEAIKKMVERDEDCSDILIQLAAVKAAVNNTAKAILKEHLAHCMYHAVMEKDTQSIEDLNKAIDMFVK</sequence>
<dbReference type="InterPro" id="IPR038390">
    <property type="entry name" value="Metal_Tscrpt_repr_sf"/>
</dbReference>
<reference evidence="8 12" key="3">
    <citation type="submission" date="2018-07" db="EMBL/GenBank/DDBJ databases">
        <authorList>
            <consortium name="NARMS: The National Antimicrobial Resistance Monitoring System"/>
        </authorList>
    </citation>
    <scope>NUCLEOTIDE SEQUENCE [LARGE SCALE GENOMIC DNA]</scope>
    <source>
        <strain evidence="10 17">CVM N17C171</strain>
        <strain evidence="8 12">CVM N17C548</strain>
        <strain evidence="6 14">FSIS11807978</strain>
        <strain evidence="9 11">FSIS11812579</strain>
        <strain evidence="3 18">FSIS1609200</strain>
        <strain evidence="7 16">FSIS1711007</strain>
    </source>
</reference>
<dbReference type="Gene3D" id="1.20.58.1000">
    <property type="entry name" value="Metal-sensitive repressor, helix protomer"/>
    <property type="match status" value="1"/>
</dbReference>
<comment type="similarity">
    <text evidence="1">Belongs to the FrmR/RcnR family.</text>
</comment>
<dbReference type="KEGG" id="ccof:VC76_02680"/>
<evidence type="ECO:0000256" key="1">
    <source>
        <dbReference type="ARBA" id="ARBA00005260"/>
    </source>
</evidence>
<organism evidence="8 12">
    <name type="scientific">Campylobacter coli</name>
    <dbReference type="NCBI Taxonomy" id="195"/>
    <lineage>
        <taxon>Bacteria</taxon>
        <taxon>Pseudomonadati</taxon>
        <taxon>Campylobacterota</taxon>
        <taxon>Epsilonproteobacteria</taxon>
        <taxon>Campylobacterales</taxon>
        <taxon>Campylobacteraceae</taxon>
        <taxon>Campylobacter</taxon>
    </lineage>
</organism>